<dbReference type="InterPro" id="IPR056955">
    <property type="entry name" value="ORC-CDC6-like"/>
</dbReference>
<accession>A0ABU1AGA1</accession>
<reference evidence="1 2" key="1">
    <citation type="submission" date="2023-04" db="EMBL/GenBank/DDBJ databases">
        <title>A novel bacteria isolated from coastal sediment.</title>
        <authorList>
            <person name="Liu X.-J."/>
            <person name="Du Z.-J."/>
        </authorList>
    </citation>
    <scope>NUCLEOTIDE SEQUENCE [LARGE SCALE GENOMIC DNA]</scope>
    <source>
        <strain evidence="1 2">SDUM461004</strain>
    </source>
</reference>
<gene>
    <name evidence="1" type="ORF">QEH59_00015</name>
</gene>
<dbReference type="RefSeq" id="WP_308983297.1">
    <property type="nucleotide sequence ID" value="NZ_JARXIC010000001.1"/>
</dbReference>
<dbReference type="SUPFAM" id="SSF52540">
    <property type="entry name" value="P-loop containing nucleoside triphosphate hydrolases"/>
    <property type="match status" value="1"/>
</dbReference>
<keyword evidence="2" id="KW-1185">Reference proteome</keyword>
<proteinExistence type="predicted"/>
<dbReference type="Pfam" id="PF24389">
    <property type="entry name" value="ORC-CDC6-like"/>
    <property type="match status" value="1"/>
</dbReference>
<evidence type="ECO:0000313" key="1">
    <source>
        <dbReference type="EMBL" id="MDQ8192786.1"/>
    </source>
</evidence>
<name>A0ABU1AGA1_9BACT</name>
<evidence type="ECO:0000313" key="2">
    <source>
        <dbReference type="Proteomes" id="UP001243717"/>
    </source>
</evidence>
<protein>
    <recommendedName>
        <fullName evidence="3">AAA+ ATPase domain-containing protein</fullName>
    </recommendedName>
</protein>
<comment type="caution">
    <text evidence="1">The sequence shown here is derived from an EMBL/GenBank/DDBJ whole genome shotgun (WGS) entry which is preliminary data.</text>
</comment>
<sequence>MNAPSIYEAFNARSWTEVEVAERFVPSEQYNSLVSRNHALVIGPRGSGKTSLLKMLQVKALSAWRSEHADGYRAHVDFVGIFIPTDIQWFKFLQEVESSADGEIGEYIIQSLITEKVLLAFLDSWESRLNEDDELGFLALEDSHEKEQKVCAFLSDILGLVEADSYIDSIRAAIVLRSVHCRKLIKSTLYLDGGFNQDRLSEFRDFFFLDFMSYLPAILETFNRSYEDTDRMWALCFDELELAPQFLQEDLLEYIRSTSKLIIFKLSMSPFCATASRLRGSERDASEKEDFEVIPLWYHEKRASEKFTKELVSDLLNRHFKKSFSVEEVFGLTPFSDDQVDYLKDPARLGVLSHAYKNDPGFQEYCDNKGIRVDSLEDLSPTQRASYIRKGFPTVAFRDYYGLDQKGRSRKKHELYTGWGAFCAIFEGNPRWIIGCMSELVKAIGSNSEGSEDAVLIDTSVQSKIIEAARHRFRAKLKTVMVGASYNEKNLMDLVDTIGGKIESYVYERTFIPEPVQSFTLDEKTAETHFDLIADGLSSGAFVFCPDSAGKELITGLAGKRFRISYLLATEYKIPLRKGSNQALGLLLSDRTKDRRLVGDSTQTSFEF</sequence>
<dbReference type="Proteomes" id="UP001243717">
    <property type="component" value="Unassembled WGS sequence"/>
</dbReference>
<dbReference type="Gene3D" id="3.40.50.300">
    <property type="entry name" value="P-loop containing nucleotide triphosphate hydrolases"/>
    <property type="match status" value="1"/>
</dbReference>
<organism evidence="1 2">
    <name type="scientific">Thalassobacterium sedimentorum</name>
    <dbReference type="NCBI Taxonomy" id="3041258"/>
    <lineage>
        <taxon>Bacteria</taxon>
        <taxon>Pseudomonadati</taxon>
        <taxon>Verrucomicrobiota</taxon>
        <taxon>Opitutia</taxon>
        <taxon>Puniceicoccales</taxon>
        <taxon>Coraliomargaritaceae</taxon>
        <taxon>Thalassobacterium</taxon>
    </lineage>
</organism>
<dbReference type="InterPro" id="IPR027417">
    <property type="entry name" value="P-loop_NTPase"/>
</dbReference>
<evidence type="ECO:0008006" key="3">
    <source>
        <dbReference type="Google" id="ProtNLM"/>
    </source>
</evidence>
<dbReference type="EMBL" id="JARXIC010000001">
    <property type="protein sequence ID" value="MDQ8192786.1"/>
    <property type="molecule type" value="Genomic_DNA"/>
</dbReference>